<comment type="caution">
    <text evidence="2">The sequence shown here is derived from an EMBL/GenBank/DDBJ whole genome shotgun (WGS) entry which is preliminary data.</text>
</comment>
<dbReference type="NCBIfam" id="NF045728">
    <property type="entry name" value="glycosyl_F510_1955"/>
    <property type="match status" value="1"/>
</dbReference>
<feature type="chain" id="PRO_5029498318" evidence="1">
    <location>
        <begin position="28"/>
        <end position="290"/>
    </location>
</feature>
<dbReference type="SUPFAM" id="SSF110296">
    <property type="entry name" value="Oligoxyloglucan reducing end-specific cellobiohydrolase"/>
    <property type="match status" value="1"/>
</dbReference>
<proteinExistence type="predicted"/>
<reference evidence="2 3" key="1">
    <citation type="submission" date="2019-11" db="EMBL/GenBank/DDBJ databases">
        <authorList>
            <person name="Criscuolo A."/>
        </authorList>
    </citation>
    <scope>NUCLEOTIDE SEQUENCE [LARGE SCALE GENOMIC DNA]</scope>
    <source>
        <strain evidence="2">CIP111667</strain>
    </source>
</reference>
<dbReference type="InterPro" id="IPR054817">
    <property type="entry name" value="Glycosyl_F510_1955-like"/>
</dbReference>
<dbReference type="InterPro" id="IPR015943">
    <property type="entry name" value="WD40/YVTN_repeat-like_dom_sf"/>
</dbReference>
<keyword evidence="1" id="KW-0732">Signal</keyword>
<sequence>MSILNRRSARTATTALTLLVALTGCSAGRGQSPPPVDTSEGVGHVHAVATNMGADTGTYVATHTGLYLVGEEGLVRVGETRSDLMSFTVIGPDTFLASGHPAPGEGGPSSLGLIRSTDAGLTWAEVSLGGESDFHALTAVDERIYGLDATTSTLRWSTDQGTRWQEGAQITAADLDADPAAPDRVLATTPDGLMLSADGGATFARTHETPEPLVLIDHVTTGAGSVLLGLDAAGVLWRELPRGWRSMGPGIGTPEAFWALDEQTLTASADGAVHRSTDGGATWSVIATID</sequence>
<evidence type="ECO:0000256" key="1">
    <source>
        <dbReference type="SAM" id="SignalP"/>
    </source>
</evidence>
<dbReference type="RefSeq" id="WP_156741453.1">
    <property type="nucleotide sequence ID" value="NZ_CACRYJ010000036.1"/>
</dbReference>
<gene>
    <name evidence="2" type="ORF">HALOF300_02725</name>
</gene>
<name>A0A7M4DKR1_9MICO</name>
<dbReference type="Proteomes" id="UP000419743">
    <property type="component" value="Unassembled WGS sequence"/>
</dbReference>
<feature type="signal peptide" evidence="1">
    <location>
        <begin position="1"/>
        <end position="27"/>
    </location>
</feature>
<dbReference type="EMBL" id="CACRYJ010000036">
    <property type="protein sequence ID" value="VZO37752.1"/>
    <property type="molecule type" value="Genomic_DNA"/>
</dbReference>
<accession>A0A7M4DKR1</accession>
<evidence type="ECO:0000313" key="2">
    <source>
        <dbReference type="EMBL" id="VZO37752.1"/>
    </source>
</evidence>
<keyword evidence="3" id="KW-1185">Reference proteome</keyword>
<evidence type="ECO:0000313" key="3">
    <source>
        <dbReference type="Proteomes" id="UP000419743"/>
    </source>
</evidence>
<protein>
    <submittedName>
        <fullName evidence="2">BNR/Asp-box repeat protein</fullName>
    </submittedName>
</protein>
<dbReference type="Gene3D" id="2.130.10.10">
    <property type="entry name" value="YVTN repeat-like/Quinoprotein amine dehydrogenase"/>
    <property type="match status" value="1"/>
</dbReference>
<dbReference type="PROSITE" id="PS51257">
    <property type="entry name" value="PROKAR_LIPOPROTEIN"/>
    <property type="match status" value="1"/>
</dbReference>
<dbReference type="AlphaFoldDB" id="A0A7M4DKR1"/>
<organism evidence="2 3">
    <name type="scientific">Occultella aeris</name>
    <dbReference type="NCBI Taxonomy" id="2761496"/>
    <lineage>
        <taxon>Bacteria</taxon>
        <taxon>Bacillati</taxon>
        <taxon>Actinomycetota</taxon>
        <taxon>Actinomycetes</taxon>
        <taxon>Micrococcales</taxon>
        <taxon>Ruaniaceae</taxon>
        <taxon>Occultella</taxon>
    </lineage>
</organism>